<feature type="transmembrane region" description="Helical" evidence="1">
    <location>
        <begin position="47"/>
        <end position="66"/>
    </location>
</feature>
<keyword evidence="1" id="KW-0472">Membrane</keyword>
<proteinExistence type="predicted"/>
<dbReference type="RefSeq" id="WP_315604279.1">
    <property type="nucleotide sequence ID" value="NZ_CP130318.1"/>
</dbReference>
<gene>
    <name evidence="2" type="ORF">MJA45_23250</name>
</gene>
<keyword evidence="1" id="KW-1133">Transmembrane helix</keyword>
<evidence type="ECO:0000313" key="3">
    <source>
        <dbReference type="Proteomes" id="UP001305702"/>
    </source>
</evidence>
<organism evidence="2 3">
    <name type="scientific">Paenibacillus aurantius</name>
    <dbReference type="NCBI Taxonomy" id="2918900"/>
    <lineage>
        <taxon>Bacteria</taxon>
        <taxon>Bacillati</taxon>
        <taxon>Bacillota</taxon>
        <taxon>Bacilli</taxon>
        <taxon>Bacillales</taxon>
        <taxon>Paenibacillaceae</taxon>
        <taxon>Paenibacillus</taxon>
    </lineage>
</organism>
<dbReference type="KEGG" id="paun:MJA45_23250"/>
<keyword evidence="1" id="KW-0812">Transmembrane</keyword>
<feature type="transmembrane region" description="Helical" evidence="1">
    <location>
        <begin position="6"/>
        <end position="27"/>
    </location>
</feature>
<evidence type="ECO:0000256" key="1">
    <source>
        <dbReference type="SAM" id="Phobius"/>
    </source>
</evidence>
<evidence type="ECO:0008006" key="4">
    <source>
        <dbReference type="Google" id="ProtNLM"/>
    </source>
</evidence>
<sequence>MTNWGAFAGLFGGALMGLAGLWLGRYFAAKKRGLDERYYAVWRNARAASWIITMAALYVLFFLLLAGVSLSALAALGILMLVHFTGWALSGLYYQTRM</sequence>
<dbReference type="Proteomes" id="UP001305702">
    <property type="component" value="Chromosome"/>
</dbReference>
<evidence type="ECO:0000313" key="2">
    <source>
        <dbReference type="EMBL" id="WNQ10505.1"/>
    </source>
</evidence>
<feature type="transmembrane region" description="Helical" evidence="1">
    <location>
        <begin position="72"/>
        <end position="94"/>
    </location>
</feature>
<dbReference type="AlphaFoldDB" id="A0AA96LE91"/>
<keyword evidence="3" id="KW-1185">Reference proteome</keyword>
<dbReference type="EMBL" id="CP130318">
    <property type="protein sequence ID" value="WNQ10505.1"/>
    <property type="molecule type" value="Genomic_DNA"/>
</dbReference>
<name>A0AA96LE91_9BACL</name>
<reference evidence="2 3" key="1">
    <citation type="submission" date="2022-02" db="EMBL/GenBank/DDBJ databases">
        <title>Paenibacillus sp. MBLB1776 Whole Genome Shotgun Sequencing.</title>
        <authorList>
            <person name="Hwang C.Y."/>
            <person name="Cho E.-S."/>
            <person name="Seo M.-J."/>
        </authorList>
    </citation>
    <scope>NUCLEOTIDE SEQUENCE [LARGE SCALE GENOMIC DNA]</scope>
    <source>
        <strain evidence="2 3">MBLB1776</strain>
    </source>
</reference>
<protein>
    <recommendedName>
        <fullName evidence="4">DUF2178 domain-containing protein</fullName>
    </recommendedName>
</protein>
<accession>A0AA96LE91</accession>